<organism evidence="2">
    <name type="scientific">bioreactor metagenome</name>
    <dbReference type="NCBI Taxonomy" id="1076179"/>
    <lineage>
        <taxon>unclassified sequences</taxon>
        <taxon>metagenomes</taxon>
        <taxon>ecological metagenomes</taxon>
    </lineage>
</organism>
<dbReference type="PANTHER" id="PTHR12110:SF41">
    <property type="entry name" value="INOSOSE DEHYDRATASE"/>
    <property type="match status" value="1"/>
</dbReference>
<feature type="domain" description="Xylose isomerase-like TIM barrel" evidence="1">
    <location>
        <begin position="2"/>
        <end position="188"/>
    </location>
</feature>
<gene>
    <name evidence="2" type="ORF">SDC9_183316</name>
</gene>
<dbReference type="EMBL" id="VSSQ01089624">
    <property type="protein sequence ID" value="MPN35814.1"/>
    <property type="molecule type" value="Genomic_DNA"/>
</dbReference>
<evidence type="ECO:0000259" key="1">
    <source>
        <dbReference type="Pfam" id="PF01261"/>
    </source>
</evidence>
<dbReference type="PANTHER" id="PTHR12110">
    <property type="entry name" value="HYDROXYPYRUVATE ISOMERASE"/>
    <property type="match status" value="1"/>
</dbReference>
<dbReference type="Pfam" id="PF01261">
    <property type="entry name" value="AP_endonuc_2"/>
    <property type="match status" value="1"/>
</dbReference>
<dbReference type="SUPFAM" id="SSF51658">
    <property type="entry name" value="Xylose isomerase-like"/>
    <property type="match status" value="1"/>
</dbReference>
<dbReference type="Gene3D" id="3.20.20.150">
    <property type="entry name" value="Divalent-metal-dependent TIM barrel enzymes"/>
    <property type="match status" value="1"/>
</dbReference>
<sequence length="193" mass="20846">MRELDCRILTTHIGAVPRDVASSAYAEMTAAVRRVGEFAAKLGMCLAVETGPETAAELAEFLRRIGTPGVRVNFDPANLKMVQNADIVEAVGILGPDIVHTHAKDGIHYRACDPERVYDAFAKGGFEQLVAETGELFAETPLGQGQVDFPAWLAALRDVGYDGFLTIEREVGGNPSADIRDAVEFLKNQLSTL</sequence>
<dbReference type="InterPro" id="IPR013022">
    <property type="entry name" value="Xyl_isomerase-like_TIM-brl"/>
</dbReference>
<name>A0A645HI65_9ZZZZ</name>
<evidence type="ECO:0000313" key="2">
    <source>
        <dbReference type="EMBL" id="MPN35814.1"/>
    </source>
</evidence>
<comment type="caution">
    <text evidence="2">The sequence shown here is derived from an EMBL/GenBank/DDBJ whole genome shotgun (WGS) entry which is preliminary data.</text>
</comment>
<proteinExistence type="predicted"/>
<dbReference type="AlphaFoldDB" id="A0A645HI65"/>
<protein>
    <recommendedName>
        <fullName evidence="1">Xylose isomerase-like TIM barrel domain-containing protein</fullName>
    </recommendedName>
</protein>
<dbReference type="InterPro" id="IPR050312">
    <property type="entry name" value="IolE/XylAMocC-like"/>
</dbReference>
<reference evidence="2" key="1">
    <citation type="submission" date="2019-08" db="EMBL/GenBank/DDBJ databases">
        <authorList>
            <person name="Kucharzyk K."/>
            <person name="Murdoch R.W."/>
            <person name="Higgins S."/>
            <person name="Loffler F."/>
        </authorList>
    </citation>
    <scope>NUCLEOTIDE SEQUENCE</scope>
</reference>
<accession>A0A645HI65</accession>
<dbReference type="InterPro" id="IPR036237">
    <property type="entry name" value="Xyl_isomerase-like_sf"/>
</dbReference>